<evidence type="ECO:0000313" key="6">
    <source>
        <dbReference type="EMBL" id="AGT35558.1"/>
    </source>
</evidence>
<feature type="transmembrane region" description="Helical" evidence="3">
    <location>
        <begin position="28"/>
        <end position="50"/>
    </location>
</feature>
<keyword evidence="3" id="KW-1133">Transmembrane helix</keyword>
<evidence type="ECO:0008006" key="8">
    <source>
        <dbReference type="Google" id="ProtNLM"/>
    </source>
</evidence>
<dbReference type="GO" id="GO:0016020">
    <property type="term" value="C:membrane"/>
    <property type="evidence" value="ECO:0007669"/>
    <property type="project" value="InterPro"/>
</dbReference>
<dbReference type="InterPro" id="IPR001320">
    <property type="entry name" value="Iontro_rcpt_C"/>
</dbReference>
<dbReference type="Gene3D" id="3.40.190.10">
    <property type="entry name" value="Periplasmic binding protein-like II"/>
    <property type="match status" value="2"/>
</dbReference>
<evidence type="ECO:0000256" key="1">
    <source>
        <dbReference type="ARBA" id="ARBA00004196"/>
    </source>
</evidence>
<comment type="subcellular location">
    <subcellularLocation>
        <location evidence="1">Cell envelope</location>
    </subcellularLocation>
</comment>
<dbReference type="KEGG" id="thb:N186_06095"/>
<keyword evidence="3" id="KW-0812">Transmembrane</keyword>
<evidence type="ECO:0000313" key="7">
    <source>
        <dbReference type="Proteomes" id="UP000015543"/>
    </source>
</evidence>
<dbReference type="PANTHER" id="PTHR35936">
    <property type="entry name" value="MEMBRANE-BOUND LYTIC MUREIN TRANSGLYCOSYLASE F"/>
    <property type="match status" value="1"/>
</dbReference>
<dbReference type="SMART" id="SM00062">
    <property type="entry name" value="PBPb"/>
    <property type="match status" value="1"/>
</dbReference>
<dbReference type="SUPFAM" id="SSF53850">
    <property type="entry name" value="Periplasmic binding protein-like II"/>
    <property type="match status" value="1"/>
</dbReference>
<reference evidence="6 7" key="1">
    <citation type="journal article" date="2013" name="Genome Announc.">
        <title>Complete Genomic Sequence of 'Thermofilum adornatus' Strain 1910bT, a Hyperthermophilic Anaerobic Organotrophic Crenarchaeon.</title>
        <authorList>
            <person name="Dominova I.N."/>
            <person name="Kublanov I.V."/>
            <person name="Podosokorskaya O.A."/>
            <person name="Derbikova K.S."/>
            <person name="Patrushev M.V."/>
            <person name="Toshchakov S.V."/>
        </authorList>
    </citation>
    <scope>NUCLEOTIDE SEQUENCE [LARGE SCALE GENOMIC DNA]</scope>
    <source>
        <strain evidence="7">1910b</strain>
    </source>
</reference>
<keyword evidence="3" id="KW-0472">Membrane</keyword>
<evidence type="ECO:0000256" key="3">
    <source>
        <dbReference type="SAM" id="Phobius"/>
    </source>
</evidence>
<name>S5ZEN4_9CREN</name>
<dbReference type="PANTHER" id="PTHR35936:SF19">
    <property type="entry name" value="AMINO-ACID-BINDING PROTEIN YXEM-RELATED"/>
    <property type="match status" value="1"/>
</dbReference>
<accession>S5ZEN4</accession>
<sequence length="296" mass="32557">MNKKVYKARSLTTFLIAMSQKIKNFKSLPNMLAIFIVGLLVGGLATYGLLGYSSKQQAQNYIDKIKARGKLIVGTSADWPPFEYVDANHNYAGIDIEIAKRIAQELGVSLEIKDMKFAGLIEALKNGDVDIVIADMTPTAEREKVVDFSIPYYTSKGYAVVTLQNANIKSEQDLYGKKIGVQLGTIQEEWANNNLKGKAEVKSYDHVYPELVWALQRGDIDAMILGDKIADALITKEPSLKIATYVSIPTIGGAVAVPQGAEDLKYVVNSVIEKLIDSGEMQQIFNNEIAKWLGSS</sequence>
<dbReference type="InterPro" id="IPR018313">
    <property type="entry name" value="SBP_3_CS"/>
</dbReference>
<evidence type="ECO:0000259" key="4">
    <source>
        <dbReference type="SMART" id="SM00062"/>
    </source>
</evidence>
<organism evidence="6 7">
    <name type="scientific">Thermofilum adornatum</name>
    <dbReference type="NCBI Taxonomy" id="1365176"/>
    <lineage>
        <taxon>Archaea</taxon>
        <taxon>Thermoproteota</taxon>
        <taxon>Thermoprotei</taxon>
        <taxon>Thermofilales</taxon>
        <taxon>Thermofilaceae</taxon>
        <taxon>Thermofilum</taxon>
    </lineage>
</organism>
<dbReference type="EMBL" id="CP006646">
    <property type="protein sequence ID" value="AGT35558.1"/>
    <property type="molecule type" value="Genomic_DNA"/>
</dbReference>
<gene>
    <name evidence="6" type="ORF">N186_06095</name>
</gene>
<keyword evidence="7" id="KW-1185">Reference proteome</keyword>
<dbReference type="eggNOG" id="arCOG01799">
    <property type="taxonomic scope" value="Archaea"/>
</dbReference>
<dbReference type="PATRIC" id="fig|1365176.7.peg.1200"/>
<dbReference type="Proteomes" id="UP000015543">
    <property type="component" value="Chromosome"/>
</dbReference>
<dbReference type="Pfam" id="PF00497">
    <property type="entry name" value="SBP_bac_3"/>
    <property type="match status" value="1"/>
</dbReference>
<dbReference type="GO" id="GO:0015276">
    <property type="term" value="F:ligand-gated monoatomic ion channel activity"/>
    <property type="evidence" value="ECO:0007669"/>
    <property type="project" value="InterPro"/>
</dbReference>
<proteinExistence type="predicted"/>
<evidence type="ECO:0000256" key="2">
    <source>
        <dbReference type="ARBA" id="ARBA00022729"/>
    </source>
</evidence>
<keyword evidence="2" id="KW-0732">Signal</keyword>
<dbReference type="SMART" id="SM00079">
    <property type="entry name" value="PBPe"/>
    <property type="match status" value="1"/>
</dbReference>
<dbReference type="CDD" id="cd13530">
    <property type="entry name" value="PBP2_peptides_like"/>
    <property type="match status" value="1"/>
</dbReference>
<dbReference type="InterPro" id="IPR001638">
    <property type="entry name" value="Solute-binding_3/MltF_N"/>
</dbReference>
<dbReference type="AlphaFoldDB" id="S5ZEN4"/>
<dbReference type="PROSITE" id="PS01039">
    <property type="entry name" value="SBP_BACTERIAL_3"/>
    <property type="match status" value="1"/>
</dbReference>
<protein>
    <recommendedName>
        <fullName evidence="8">Amino acid ABC transporter substrate-binding protein</fullName>
    </recommendedName>
</protein>
<feature type="domain" description="Ionotropic glutamate receptor C-terminal" evidence="5">
    <location>
        <begin position="70"/>
        <end position="295"/>
    </location>
</feature>
<feature type="domain" description="Solute-binding protein family 3/N-terminal" evidence="4">
    <location>
        <begin position="70"/>
        <end position="296"/>
    </location>
</feature>
<evidence type="ECO:0000259" key="5">
    <source>
        <dbReference type="SMART" id="SM00079"/>
    </source>
</evidence>
<dbReference type="HOGENOM" id="CLU_019602_18_2_2"/>